<gene>
    <name evidence="2" type="ORF">BT96DRAFT_980893</name>
</gene>
<dbReference type="InterPro" id="IPR029063">
    <property type="entry name" value="SAM-dependent_MTases_sf"/>
</dbReference>
<sequence>MSNTPSAYALPQDYKEQGRLSQQYTWMKALCGSQSPVPDRFSLDGSPKIIDIAAGTCSWILDVANVVKNKPHVDGTQDIGEQRAHLFACDIDMSKCPPRSVMEDLRIKLFSQDVTKPFPAEMEGTFDLVHMTLLVFALTTDGWKAALENCRKLLKPGGLLMLTEVDPIIYSSHKPPPPSEAPEHDPVNAMAGPTWRHKHNSIYTGAALRNGFIVGLTHRLPKMLQAASFSVLEFDRITVPVGKLCHEYRGFRGDSLAEFENISLENTDIMLDGLSRGMLKKNILEAPLGNLISTEEEMKQVLGEIYVGTRDEGSLGIMGVFVARAE</sequence>
<feature type="domain" description="Methyltransferase type 11" evidence="1">
    <location>
        <begin position="102"/>
        <end position="161"/>
    </location>
</feature>
<dbReference type="SUPFAM" id="SSF53335">
    <property type="entry name" value="S-adenosyl-L-methionine-dependent methyltransferases"/>
    <property type="match status" value="1"/>
</dbReference>
<evidence type="ECO:0000313" key="3">
    <source>
        <dbReference type="Proteomes" id="UP000799118"/>
    </source>
</evidence>
<keyword evidence="3" id="KW-1185">Reference proteome</keyword>
<organism evidence="2 3">
    <name type="scientific">Gymnopus androsaceus JB14</name>
    <dbReference type="NCBI Taxonomy" id="1447944"/>
    <lineage>
        <taxon>Eukaryota</taxon>
        <taxon>Fungi</taxon>
        <taxon>Dikarya</taxon>
        <taxon>Basidiomycota</taxon>
        <taxon>Agaricomycotina</taxon>
        <taxon>Agaricomycetes</taxon>
        <taxon>Agaricomycetidae</taxon>
        <taxon>Agaricales</taxon>
        <taxon>Marasmiineae</taxon>
        <taxon>Omphalotaceae</taxon>
        <taxon>Gymnopus</taxon>
    </lineage>
</organism>
<name>A0A6A4GTX7_9AGAR</name>
<dbReference type="EMBL" id="ML769721">
    <property type="protein sequence ID" value="KAE9388896.1"/>
    <property type="molecule type" value="Genomic_DNA"/>
</dbReference>
<reference evidence="2" key="1">
    <citation type="journal article" date="2019" name="Environ. Microbiol.">
        <title>Fungal ecological strategies reflected in gene transcription - a case study of two litter decomposers.</title>
        <authorList>
            <person name="Barbi F."/>
            <person name="Kohler A."/>
            <person name="Barry K."/>
            <person name="Baskaran P."/>
            <person name="Daum C."/>
            <person name="Fauchery L."/>
            <person name="Ihrmark K."/>
            <person name="Kuo A."/>
            <person name="LaButti K."/>
            <person name="Lipzen A."/>
            <person name="Morin E."/>
            <person name="Grigoriev I.V."/>
            <person name="Henrissat B."/>
            <person name="Lindahl B."/>
            <person name="Martin F."/>
        </authorList>
    </citation>
    <scope>NUCLEOTIDE SEQUENCE</scope>
    <source>
        <strain evidence="2">JB14</strain>
    </source>
</reference>
<dbReference type="Gene3D" id="3.40.50.150">
    <property type="entry name" value="Vaccinia Virus protein VP39"/>
    <property type="match status" value="1"/>
</dbReference>
<dbReference type="Proteomes" id="UP000799118">
    <property type="component" value="Unassembled WGS sequence"/>
</dbReference>
<dbReference type="AlphaFoldDB" id="A0A6A4GTX7"/>
<accession>A0A6A4GTX7</accession>
<dbReference type="CDD" id="cd02440">
    <property type="entry name" value="AdoMet_MTases"/>
    <property type="match status" value="1"/>
</dbReference>
<evidence type="ECO:0000259" key="1">
    <source>
        <dbReference type="Pfam" id="PF08241"/>
    </source>
</evidence>
<protein>
    <recommendedName>
        <fullName evidence="1">Methyltransferase type 11 domain-containing protein</fullName>
    </recommendedName>
</protein>
<dbReference type="GO" id="GO:0008757">
    <property type="term" value="F:S-adenosylmethionine-dependent methyltransferase activity"/>
    <property type="evidence" value="ECO:0007669"/>
    <property type="project" value="InterPro"/>
</dbReference>
<evidence type="ECO:0000313" key="2">
    <source>
        <dbReference type="EMBL" id="KAE9388896.1"/>
    </source>
</evidence>
<dbReference type="OrthoDB" id="184880at2759"/>
<dbReference type="InterPro" id="IPR013216">
    <property type="entry name" value="Methyltransf_11"/>
</dbReference>
<dbReference type="Pfam" id="PF08241">
    <property type="entry name" value="Methyltransf_11"/>
    <property type="match status" value="1"/>
</dbReference>
<proteinExistence type="predicted"/>